<reference evidence="17" key="1">
    <citation type="journal article" date="2022" name="G3 (Bethesda)">
        <title>High quality genome of the basidiomycete yeast Dioszegia hungarica PDD-24b-2 isolated from cloud water.</title>
        <authorList>
            <person name="Jarrige D."/>
            <person name="Haridas S."/>
            <person name="Bleykasten-Grosshans C."/>
            <person name="Joly M."/>
            <person name="Nadalig T."/>
            <person name="Sancelme M."/>
            <person name="Vuilleumier S."/>
            <person name="Grigoriev I.V."/>
            <person name="Amato P."/>
            <person name="Bringel F."/>
        </authorList>
    </citation>
    <scope>NUCLEOTIDE SEQUENCE</scope>
    <source>
        <strain evidence="17">PDD-24b-2</strain>
    </source>
</reference>
<evidence type="ECO:0000256" key="10">
    <source>
        <dbReference type="ARBA" id="ARBA00022982"/>
    </source>
</evidence>
<dbReference type="CDD" id="cd24141">
    <property type="entry name" value="NDUFS5-like"/>
    <property type="match status" value="1"/>
</dbReference>
<name>A0AA38LUT0_9TREE</name>
<dbReference type="EMBL" id="JAKWFO010000008">
    <property type="protein sequence ID" value="KAI9634321.1"/>
    <property type="molecule type" value="Genomic_DNA"/>
</dbReference>
<dbReference type="InterPro" id="IPR019342">
    <property type="entry name" value="NADH_UbQ_OxRdtase_FeS-su5"/>
</dbReference>
<organism evidence="17 18">
    <name type="scientific">Dioszegia hungarica</name>
    <dbReference type="NCBI Taxonomy" id="4972"/>
    <lineage>
        <taxon>Eukaryota</taxon>
        <taxon>Fungi</taxon>
        <taxon>Dikarya</taxon>
        <taxon>Basidiomycota</taxon>
        <taxon>Agaricomycotina</taxon>
        <taxon>Tremellomycetes</taxon>
        <taxon>Tremellales</taxon>
        <taxon>Bulleribasidiaceae</taxon>
        <taxon>Dioszegia</taxon>
    </lineage>
</organism>
<dbReference type="AlphaFoldDB" id="A0AA38LUT0"/>
<dbReference type="PROSITE" id="PS51808">
    <property type="entry name" value="CHCH"/>
    <property type="match status" value="1"/>
</dbReference>
<keyword evidence="7" id="KW-0813">Transport</keyword>
<evidence type="ECO:0000256" key="5">
    <source>
        <dbReference type="ARBA" id="ARBA00011261"/>
    </source>
</evidence>
<dbReference type="Proteomes" id="UP001164286">
    <property type="component" value="Unassembled WGS sequence"/>
</dbReference>
<dbReference type="GO" id="GO:0005743">
    <property type="term" value="C:mitochondrial inner membrane"/>
    <property type="evidence" value="ECO:0007669"/>
    <property type="project" value="UniProtKB-SubCell"/>
</dbReference>
<dbReference type="Pfam" id="PF10200">
    <property type="entry name" value="Ndufs5"/>
    <property type="match status" value="1"/>
</dbReference>
<comment type="similarity">
    <text evidence="4">Belongs to the complex I NDUFS5 subunit family.</text>
</comment>
<evidence type="ECO:0000313" key="18">
    <source>
        <dbReference type="Proteomes" id="UP001164286"/>
    </source>
</evidence>
<evidence type="ECO:0000256" key="14">
    <source>
        <dbReference type="ARBA" id="ARBA00031222"/>
    </source>
</evidence>
<feature type="disulfide bond" evidence="16">
    <location>
        <begin position="8"/>
        <end position="38"/>
    </location>
</feature>
<evidence type="ECO:0000256" key="1">
    <source>
        <dbReference type="ARBA" id="ARBA00003195"/>
    </source>
</evidence>
<keyword evidence="12" id="KW-0472">Membrane</keyword>
<keyword evidence="11" id="KW-0496">Mitochondrion</keyword>
<keyword evidence="10" id="KW-0249">Electron transport</keyword>
<comment type="subcellular location">
    <subcellularLocation>
        <location evidence="3">Mitochondrion inner membrane</location>
        <topology evidence="3">Peripheral membrane protein</topology>
    </subcellularLocation>
    <subcellularLocation>
        <location evidence="2">Mitochondrion intermembrane space</location>
    </subcellularLocation>
</comment>
<evidence type="ECO:0000256" key="7">
    <source>
        <dbReference type="ARBA" id="ARBA00022448"/>
    </source>
</evidence>
<dbReference type="GO" id="GO:0032981">
    <property type="term" value="P:mitochondrial respiratory chain complex I assembly"/>
    <property type="evidence" value="ECO:0007669"/>
    <property type="project" value="TreeGrafter"/>
</dbReference>
<accession>A0AA38LUT0</accession>
<evidence type="ECO:0000256" key="6">
    <source>
        <dbReference type="ARBA" id="ARBA00013482"/>
    </source>
</evidence>
<feature type="disulfide bond" evidence="16">
    <location>
        <begin position="18"/>
        <end position="28"/>
    </location>
</feature>
<evidence type="ECO:0000256" key="11">
    <source>
        <dbReference type="ARBA" id="ARBA00023128"/>
    </source>
</evidence>
<evidence type="ECO:0000256" key="15">
    <source>
        <dbReference type="ARBA" id="ARBA00032739"/>
    </source>
</evidence>
<evidence type="ECO:0000256" key="4">
    <source>
        <dbReference type="ARBA" id="ARBA00007372"/>
    </source>
</evidence>
<dbReference type="PANTHER" id="PTHR15224">
    <property type="entry name" value="NADH DEHYDROGENASE [UBIQUINONE] IRON-SULFUR PROTEIN 5"/>
    <property type="match status" value="1"/>
</dbReference>
<keyword evidence="13 16" id="KW-1015">Disulfide bond</keyword>
<keyword evidence="18" id="KW-1185">Reference proteome</keyword>
<evidence type="ECO:0000256" key="8">
    <source>
        <dbReference type="ARBA" id="ARBA00022660"/>
    </source>
</evidence>
<dbReference type="PANTHER" id="PTHR15224:SF1">
    <property type="entry name" value="NADH DEHYDROGENASE [UBIQUINONE] IRON-SULFUR PROTEIN 5"/>
    <property type="match status" value="1"/>
</dbReference>
<evidence type="ECO:0000256" key="13">
    <source>
        <dbReference type="ARBA" id="ARBA00023157"/>
    </source>
</evidence>
<proteinExistence type="inferred from homology"/>
<protein>
    <recommendedName>
        <fullName evidence="6">NADH dehydrogenase [ubiquinone] iron-sulfur protein 5</fullName>
    </recommendedName>
    <alternativeName>
        <fullName evidence="14">Complex I-15 kDa</fullName>
    </alternativeName>
    <alternativeName>
        <fullName evidence="15">NADH-ubiquinone oxidoreductase 15 kDa subunit</fullName>
    </alternativeName>
</protein>
<comment type="caution">
    <text evidence="17">The sequence shown here is derived from an EMBL/GenBank/DDBJ whole genome shotgun (WGS) entry which is preliminary data.</text>
</comment>
<comment type="function">
    <text evidence="1">Accessory subunit of the mitochondrial membrane respiratory chain NADH dehydrogenase (Complex I), that is believed not to be involved in catalysis. Complex I functions in the transfer of electrons from NADH to the respiratory chain. The immediate electron acceptor for the enzyme is believed to be ubiquinone.</text>
</comment>
<gene>
    <name evidence="17" type="ORF">MKK02DRAFT_17995</name>
</gene>
<evidence type="ECO:0000256" key="2">
    <source>
        <dbReference type="ARBA" id="ARBA00004569"/>
    </source>
</evidence>
<evidence type="ECO:0000256" key="9">
    <source>
        <dbReference type="ARBA" id="ARBA00022792"/>
    </source>
</evidence>
<evidence type="ECO:0000313" key="17">
    <source>
        <dbReference type="EMBL" id="KAI9634321.1"/>
    </source>
</evidence>
<sequence>YAAGRTRCFPFWQEFSKCYASAESPRDCVAQKDDYLECLHRTKEIARAKEIKSHFLQKTAHEGSDARKAAEKAATGSIVSLGLVGEDEGDGK</sequence>
<dbReference type="GO" id="GO:0005758">
    <property type="term" value="C:mitochondrial intermembrane space"/>
    <property type="evidence" value="ECO:0007669"/>
    <property type="project" value="UniProtKB-SubCell"/>
</dbReference>
<feature type="non-terminal residue" evidence="17">
    <location>
        <position position="92"/>
    </location>
</feature>
<keyword evidence="9" id="KW-0999">Mitochondrion inner membrane</keyword>
<evidence type="ECO:0000256" key="12">
    <source>
        <dbReference type="ARBA" id="ARBA00023136"/>
    </source>
</evidence>
<comment type="subunit">
    <text evidence="5">Mammalian complex I is composed of 45 different subunits. This is a component of the iron-sulfur (IP) fragment of the enzyme.</text>
</comment>
<dbReference type="GeneID" id="77725078"/>
<evidence type="ECO:0000256" key="3">
    <source>
        <dbReference type="ARBA" id="ARBA00004637"/>
    </source>
</evidence>
<dbReference type="RefSeq" id="XP_052944098.1">
    <property type="nucleotide sequence ID" value="XM_053085877.1"/>
</dbReference>
<keyword evidence="8" id="KW-0679">Respiratory chain</keyword>
<evidence type="ECO:0000256" key="16">
    <source>
        <dbReference type="PIRSR" id="PIRSR619342-50"/>
    </source>
</evidence>